<feature type="chain" id="PRO_5018335903" evidence="2">
    <location>
        <begin position="28"/>
        <end position="326"/>
    </location>
</feature>
<evidence type="ECO:0000313" key="3">
    <source>
        <dbReference type="EMBL" id="VCU68655.1"/>
    </source>
</evidence>
<dbReference type="InterPro" id="IPR005064">
    <property type="entry name" value="BUG"/>
</dbReference>
<reference evidence="3 4" key="1">
    <citation type="submission" date="2018-10" db="EMBL/GenBank/DDBJ databases">
        <authorList>
            <person name="Criscuolo A."/>
        </authorList>
    </citation>
    <scope>NUCLEOTIDE SEQUENCE [LARGE SCALE GENOMIC DNA]</scope>
    <source>
        <strain evidence="3">DnA1</strain>
    </source>
</reference>
<dbReference type="PIRSF" id="PIRSF017082">
    <property type="entry name" value="YflP"/>
    <property type="match status" value="1"/>
</dbReference>
<accession>A0A3P4B0K3</accession>
<gene>
    <name evidence="3" type="ORF">PIGHUM_00712</name>
</gene>
<dbReference type="Gene3D" id="3.40.190.150">
    <property type="entry name" value="Bordetella uptake gene, domain 1"/>
    <property type="match status" value="1"/>
</dbReference>
<evidence type="ECO:0000256" key="1">
    <source>
        <dbReference type="ARBA" id="ARBA00006987"/>
    </source>
</evidence>
<evidence type="ECO:0000313" key="4">
    <source>
        <dbReference type="Proteomes" id="UP000277294"/>
    </source>
</evidence>
<dbReference type="AlphaFoldDB" id="A0A3P4B0K3"/>
<dbReference type="Pfam" id="PF03401">
    <property type="entry name" value="TctC"/>
    <property type="match status" value="1"/>
</dbReference>
<proteinExistence type="inferred from homology"/>
<dbReference type="Gene3D" id="3.40.190.10">
    <property type="entry name" value="Periplasmic binding protein-like II"/>
    <property type="match status" value="1"/>
</dbReference>
<dbReference type="PANTHER" id="PTHR42928:SF5">
    <property type="entry name" value="BLR1237 PROTEIN"/>
    <property type="match status" value="1"/>
</dbReference>
<keyword evidence="3" id="KW-0675">Receptor</keyword>
<sequence>MNGKRRWKRASGALAICLAVVAAPAFGQDYPSKPVTLVIGFAPGGGNDIMGRLVAEHLRKVLGQPVVVENKAGADGAIAAQYVAKSAPDGYTLLSGSSGMMAYNPGLNPALAYDPMKDFVPITMIGYSQLLFSVPQNLPVHSLADLVQLAKSKPGRLFYASPSSPHQVAFEAFKQKTGIDIQQVPYKGSGPAILAAAAGDVQVLVSSVSDALPQIRAGKLRALAVTGKERSGFVKDVPTVIEQGVDFESASWIGLYAPAGTPPAVADKLYRALSEVLASEKFKEGCVAVGYEMSPLMPPAEFAAFQRDELSRWTKVIKDLNLRIGN</sequence>
<feature type="signal peptide" evidence="2">
    <location>
        <begin position="1"/>
        <end position="27"/>
    </location>
</feature>
<comment type="similarity">
    <text evidence="1">Belongs to the UPF0065 (bug) family.</text>
</comment>
<dbReference type="RefSeq" id="WP_160142139.1">
    <property type="nucleotide sequence ID" value="NZ_UWPJ01000007.1"/>
</dbReference>
<dbReference type="Proteomes" id="UP000277294">
    <property type="component" value="Unassembled WGS sequence"/>
</dbReference>
<dbReference type="PANTHER" id="PTHR42928">
    <property type="entry name" value="TRICARBOXYLATE-BINDING PROTEIN"/>
    <property type="match status" value="1"/>
</dbReference>
<dbReference type="InterPro" id="IPR042100">
    <property type="entry name" value="Bug_dom1"/>
</dbReference>
<dbReference type="OrthoDB" id="5171643at2"/>
<dbReference type="EMBL" id="UWPJ01000007">
    <property type="protein sequence ID" value="VCU68655.1"/>
    <property type="molecule type" value="Genomic_DNA"/>
</dbReference>
<organism evidence="3 4">
    <name type="scientific">Pigmentiphaga humi</name>
    <dbReference type="NCBI Taxonomy" id="2478468"/>
    <lineage>
        <taxon>Bacteria</taxon>
        <taxon>Pseudomonadati</taxon>
        <taxon>Pseudomonadota</taxon>
        <taxon>Betaproteobacteria</taxon>
        <taxon>Burkholderiales</taxon>
        <taxon>Alcaligenaceae</taxon>
        <taxon>Pigmentiphaga</taxon>
    </lineage>
</organism>
<dbReference type="SUPFAM" id="SSF53850">
    <property type="entry name" value="Periplasmic binding protein-like II"/>
    <property type="match status" value="1"/>
</dbReference>
<keyword evidence="2" id="KW-0732">Signal</keyword>
<name>A0A3P4B0K3_9BURK</name>
<protein>
    <submittedName>
        <fullName evidence="3">Tripartite tricarboxylate transporter family receptor</fullName>
    </submittedName>
</protein>
<dbReference type="CDD" id="cd07012">
    <property type="entry name" value="PBP2_Bug_TTT"/>
    <property type="match status" value="1"/>
</dbReference>
<keyword evidence="4" id="KW-1185">Reference proteome</keyword>
<evidence type="ECO:0000256" key="2">
    <source>
        <dbReference type="SAM" id="SignalP"/>
    </source>
</evidence>